<dbReference type="InterPro" id="IPR056739">
    <property type="entry name" value="NfeD_membrane"/>
</dbReference>
<dbReference type="InterPro" id="IPR002810">
    <property type="entry name" value="NfeD-like_C"/>
</dbReference>
<dbReference type="PANTHER" id="PTHR33507:SF3">
    <property type="entry name" value="INNER MEMBRANE PROTEIN YBBJ"/>
    <property type="match status" value="1"/>
</dbReference>
<feature type="transmembrane region" description="Helical" evidence="5">
    <location>
        <begin position="283"/>
        <end position="301"/>
    </location>
</feature>
<name>A0ABS9H1K7_9BACL</name>
<keyword evidence="2 5" id="KW-0812">Transmembrane</keyword>
<dbReference type="Pfam" id="PF24961">
    <property type="entry name" value="NfeD_membrane"/>
    <property type="match status" value="1"/>
</dbReference>
<protein>
    <submittedName>
        <fullName evidence="9">Nodulation protein NfeD</fullName>
    </submittedName>
</protein>
<evidence type="ECO:0000259" key="8">
    <source>
        <dbReference type="Pfam" id="PF25145"/>
    </source>
</evidence>
<accession>A0ABS9H1K7</accession>
<dbReference type="Gene3D" id="2.40.50.140">
    <property type="entry name" value="Nucleic acid-binding proteins"/>
    <property type="match status" value="1"/>
</dbReference>
<evidence type="ECO:0000256" key="2">
    <source>
        <dbReference type="ARBA" id="ARBA00022692"/>
    </source>
</evidence>
<sequence length="443" mass="47400">MFKMMKVTFYMLLILVPILVVQINPSNAAEGKGVVYFAPVEDAVERGLEKFLERSIQEAEEQGADYLVLEINTPGGLVQAANNIAKIMRESEVPIIAYVTKHALSAGAYIALNADQIVMKPSTTMGAAAVIDSQGNTAGKKAESAWLADMRASAELHNRDPKYALAMADEDIVLEDLGVKKGELLTLDAAQAKKVGYAEAIVNSRNDLLSYLEIPDAEIRDVEVSFAETIARYVTHPVVVPILLSIGSIGLVLELYSPGFGIPGMLGLGSLLLFFFGHMIAGLAGWESLILFILGIGLIIAEVFVPGGILGVGGILAVLIGIVLAGGSLGNILLSILIAMVATIVVSIVFLKYFGYNGPLKKIILFDSTTSEKGYISSVTKSELIGLTGTTMTPLRPSGTAVIDDERYDVVTEGNYIGQNRPIKIVKTEGSRIVVREINEVEN</sequence>
<dbReference type="InterPro" id="IPR029045">
    <property type="entry name" value="ClpP/crotonase-like_dom_sf"/>
</dbReference>
<feature type="transmembrane region" description="Helical" evidence="5">
    <location>
        <begin position="233"/>
        <end position="253"/>
    </location>
</feature>
<dbReference type="InterPro" id="IPR012340">
    <property type="entry name" value="NA-bd_OB-fold"/>
</dbReference>
<dbReference type="SUPFAM" id="SSF52096">
    <property type="entry name" value="ClpP/crotonase"/>
    <property type="match status" value="1"/>
</dbReference>
<comment type="subcellular location">
    <subcellularLocation>
        <location evidence="1">Membrane</location>
        <topology evidence="1">Multi-pass membrane protein</topology>
    </subcellularLocation>
</comment>
<evidence type="ECO:0000259" key="7">
    <source>
        <dbReference type="Pfam" id="PF24961"/>
    </source>
</evidence>
<evidence type="ECO:0000259" key="6">
    <source>
        <dbReference type="Pfam" id="PF01957"/>
    </source>
</evidence>
<feature type="domain" description="NfeD-like C-terminal" evidence="6">
    <location>
        <begin position="382"/>
        <end position="436"/>
    </location>
</feature>
<dbReference type="Pfam" id="PF01957">
    <property type="entry name" value="NfeD"/>
    <property type="match status" value="1"/>
</dbReference>
<feature type="domain" description="NfeD1b N-terminal" evidence="8">
    <location>
        <begin position="34"/>
        <end position="221"/>
    </location>
</feature>
<evidence type="ECO:0000313" key="9">
    <source>
        <dbReference type="EMBL" id="MCF6137971.1"/>
    </source>
</evidence>
<evidence type="ECO:0000256" key="1">
    <source>
        <dbReference type="ARBA" id="ARBA00004141"/>
    </source>
</evidence>
<comment type="caution">
    <text evidence="9">The sequence shown here is derived from an EMBL/GenBank/DDBJ whole genome shotgun (WGS) entry which is preliminary data.</text>
</comment>
<dbReference type="PANTHER" id="PTHR33507">
    <property type="entry name" value="INNER MEMBRANE PROTEIN YBBJ"/>
    <property type="match status" value="1"/>
</dbReference>
<dbReference type="InterPro" id="IPR052165">
    <property type="entry name" value="Membrane_assoc_protease"/>
</dbReference>
<dbReference type="Pfam" id="PF25145">
    <property type="entry name" value="NfeD1b_N"/>
    <property type="match status" value="1"/>
</dbReference>
<evidence type="ECO:0000313" key="10">
    <source>
        <dbReference type="Proteomes" id="UP001649381"/>
    </source>
</evidence>
<dbReference type="Gene3D" id="3.90.226.10">
    <property type="entry name" value="2-enoyl-CoA Hydratase, Chain A, domain 1"/>
    <property type="match status" value="1"/>
</dbReference>
<keyword evidence="10" id="KW-1185">Reference proteome</keyword>
<dbReference type="EMBL" id="JAKIJS010000001">
    <property type="protein sequence ID" value="MCF6137971.1"/>
    <property type="molecule type" value="Genomic_DNA"/>
</dbReference>
<dbReference type="CDD" id="cd07021">
    <property type="entry name" value="Clp_protease_NfeD_like"/>
    <property type="match status" value="1"/>
</dbReference>
<feature type="domain" description="NfeD integral membrane" evidence="7">
    <location>
        <begin position="239"/>
        <end position="351"/>
    </location>
</feature>
<dbReference type="InterPro" id="IPR056738">
    <property type="entry name" value="NfeD1b_N"/>
</dbReference>
<evidence type="ECO:0000256" key="5">
    <source>
        <dbReference type="SAM" id="Phobius"/>
    </source>
</evidence>
<evidence type="ECO:0000256" key="4">
    <source>
        <dbReference type="ARBA" id="ARBA00023136"/>
    </source>
</evidence>
<feature type="transmembrane region" description="Helical" evidence="5">
    <location>
        <begin position="332"/>
        <end position="354"/>
    </location>
</feature>
<feature type="transmembrane region" description="Helical" evidence="5">
    <location>
        <begin position="308"/>
        <end position="326"/>
    </location>
</feature>
<dbReference type="Proteomes" id="UP001649381">
    <property type="component" value="Unassembled WGS sequence"/>
</dbReference>
<proteinExistence type="predicted"/>
<keyword evidence="4 5" id="KW-0472">Membrane</keyword>
<evidence type="ECO:0000256" key="3">
    <source>
        <dbReference type="ARBA" id="ARBA00022989"/>
    </source>
</evidence>
<keyword evidence="3 5" id="KW-1133">Transmembrane helix</keyword>
<reference evidence="9 10" key="1">
    <citation type="submission" date="2022-01" db="EMBL/GenBank/DDBJ databases">
        <title>Alkalihalobacillus sp. EGI L200015, a novel bacterium isolated from a salt lake sediment.</title>
        <authorList>
            <person name="Gao L."/>
            <person name="Fang B.-Z."/>
            <person name="Li W.-J."/>
        </authorList>
    </citation>
    <scope>NUCLEOTIDE SEQUENCE [LARGE SCALE GENOMIC DNA]</scope>
    <source>
        <strain evidence="9 10">KCTC 12718</strain>
    </source>
</reference>
<organism evidence="9 10">
    <name type="scientific">Pseudalkalibacillus berkeleyi</name>
    <dbReference type="NCBI Taxonomy" id="1069813"/>
    <lineage>
        <taxon>Bacteria</taxon>
        <taxon>Bacillati</taxon>
        <taxon>Bacillota</taxon>
        <taxon>Bacilli</taxon>
        <taxon>Bacillales</taxon>
        <taxon>Fictibacillaceae</taxon>
        <taxon>Pseudalkalibacillus</taxon>
    </lineage>
</organism>
<gene>
    <name evidence="9" type="ORF">L2716_09575</name>
</gene>